<evidence type="ECO:0000256" key="1">
    <source>
        <dbReference type="SAM" id="MobiDB-lite"/>
    </source>
</evidence>
<dbReference type="AlphaFoldDB" id="A0A6J4HNC0"/>
<accession>A0A6J4HNC0</accession>
<dbReference type="EMBL" id="CADCTC010000057">
    <property type="protein sequence ID" value="CAA9228554.1"/>
    <property type="molecule type" value="Genomic_DNA"/>
</dbReference>
<sequence length="48" mass="5109">MPDINTLAPLPATRARGASGPAGRPRCRGPLTGPAHQLPYRRCSPFLI</sequence>
<organism evidence="2">
    <name type="scientific">uncultured Chloroflexota bacterium</name>
    <dbReference type="NCBI Taxonomy" id="166587"/>
    <lineage>
        <taxon>Bacteria</taxon>
        <taxon>Bacillati</taxon>
        <taxon>Chloroflexota</taxon>
        <taxon>environmental samples</taxon>
    </lineage>
</organism>
<protein>
    <submittedName>
        <fullName evidence="2">Uncharacterized protein</fullName>
    </submittedName>
</protein>
<proteinExistence type="predicted"/>
<name>A0A6J4HNC0_9CHLR</name>
<evidence type="ECO:0000313" key="2">
    <source>
        <dbReference type="EMBL" id="CAA9228554.1"/>
    </source>
</evidence>
<feature type="region of interest" description="Disordered" evidence="1">
    <location>
        <begin position="1"/>
        <end position="34"/>
    </location>
</feature>
<reference evidence="2" key="1">
    <citation type="submission" date="2020-02" db="EMBL/GenBank/DDBJ databases">
        <authorList>
            <person name="Meier V. D."/>
        </authorList>
    </citation>
    <scope>NUCLEOTIDE SEQUENCE</scope>
    <source>
        <strain evidence="2">AVDCRST_MAG77</strain>
    </source>
</reference>
<gene>
    <name evidence="2" type="ORF">AVDCRST_MAG77-854</name>
</gene>